<dbReference type="PANTHER" id="PTHR43437">
    <property type="entry name" value="HYDROXYACYL-THIOESTER DEHYDRATASE TYPE 2, MITOCHONDRIAL-RELATED"/>
    <property type="match status" value="1"/>
</dbReference>
<dbReference type="RefSeq" id="WP_379727834.1">
    <property type="nucleotide sequence ID" value="NZ_JBHRYJ010000003.1"/>
</dbReference>
<sequence>MTTSPAIPSLSLDRSLSQSDFDLFAQVSGDNNPIHVDPDFSARTRFGRTVSHGMLLYTVLWGMVQRLYPGARQAGQALMFPNPAYAGEPLRFEVTEIAALGDTHRLTTRVTRIADGAVTLDGETTIRLP</sequence>
<dbReference type="InterPro" id="IPR050965">
    <property type="entry name" value="UPF0336/Enoyl-CoA_hydratase"/>
</dbReference>
<evidence type="ECO:0000313" key="3">
    <source>
        <dbReference type="Proteomes" id="UP001595711"/>
    </source>
</evidence>
<name>A0ABV7VKR1_9PROT</name>
<dbReference type="EMBL" id="JBHRYJ010000003">
    <property type="protein sequence ID" value="MFC3676723.1"/>
    <property type="molecule type" value="Genomic_DNA"/>
</dbReference>
<dbReference type="PANTHER" id="PTHR43437:SF3">
    <property type="entry name" value="HYDROXYACYL-THIOESTER DEHYDRATASE TYPE 2, MITOCHONDRIAL"/>
    <property type="match status" value="1"/>
</dbReference>
<dbReference type="Pfam" id="PF01575">
    <property type="entry name" value="MaoC_dehydratas"/>
    <property type="match status" value="1"/>
</dbReference>
<feature type="domain" description="MaoC-like" evidence="1">
    <location>
        <begin position="11"/>
        <end position="97"/>
    </location>
</feature>
<evidence type="ECO:0000259" key="1">
    <source>
        <dbReference type="Pfam" id="PF01575"/>
    </source>
</evidence>
<dbReference type="Proteomes" id="UP001595711">
    <property type="component" value="Unassembled WGS sequence"/>
</dbReference>
<proteinExistence type="predicted"/>
<dbReference type="Gene3D" id="3.10.129.10">
    <property type="entry name" value="Hotdog Thioesterase"/>
    <property type="match status" value="1"/>
</dbReference>
<keyword evidence="3" id="KW-1185">Reference proteome</keyword>
<organism evidence="2 3">
    <name type="scientific">Ferrovibrio xuzhouensis</name>
    <dbReference type="NCBI Taxonomy" id="1576914"/>
    <lineage>
        <taxon>Bacteria</taxon>
        <taxon>Pseudomonadati</taxon>
        <taxon>Pseudomonadota</taxon>
        <taxon>Alphaproteobacteria</taxon>
        <taxon>Rhodospirillales</taxon>
        <taxon>Rhodospirillaceae</taxon>
        <taxon>Ferrovibrio</taxon>
    </lineage>
</organism>
<reference evidence="3" key="1">
    <citation type="journal article" date="2019" name="Int. J. Syst. Evol. Microbiol.">
        <title>The Global Catalogue of Microorganisms (GCM) 10K type strain sequencing project: providing services to taxonomists for standard genome sequencing and annotation.</title>
        <authorList>
            <consortium name="The Broad Institute Genomics Platform"/>
            <consortium name="The Broad Institute Genome Sequencing Center for Infectious Disease"/>
            <person name="Wu L."/>
            <person name="Ma J."/>
        </authorList>
    </citation>
    <scope>NUCLEOTIDE SEQUENCE [LARGE SCALE GENOMIC DNA]</scope>
    <source>
        <strain evidence="3">KCTC 42182</strain>
    </source>
</reference>
<accession>A0ABV7VKR1</accession>
<protein>
    <submittedName>
        <fullName evidence="2">MaoC/PaaZ C-terminal domain-containing protein</fullName>
    </submittedName>
</protein>
<evidence type="ECO:0000313" key="2">
    <source>
        <dbReference type="EMBL" id="MFC3676723.1"/>
    </source>
</evidence>
<gene>
    <name evidence="2" type="ORF">ACFOOQ_14290</name>
</gene>
<dbReference type="SUPFAM" id="SSF54637">
    <property type="entry name" value="Thioesterase/thiol ester dehydrase-isomerase"/>
    <property type="match status" value="1"/>
</dbReference>
<dbReference type="InterPro" id="IPR002539">
    <property type="entry name" value="MaoC-like_dom"/>
</dbReference>
<dbReference type="InterPro" id="IPR029069">
    <property type="entry name" value="HotDog_dom_sf"/>
</dbReference>
<comment type="caution">
    <text evidence="2">The sequence shown here is derived from an EMBL/GenBank/DDBJ whole genome shotgun (WGS) entry which is preliminary data.</text>
</comment>